<name>A0ABR5AP02_BACBA</name>
<organism evidence="1 2">
    <name type="scientific">Bacillus badius</name>
    <dbReference type="NCBI Taxonomy" id="1455"/>
    <lineage>
        <taxon>Bacteria</taxon>
        <taxon>Bacillati</taxon>
        <taxon>Bacillota</taxon>
        <taxon>Bacilli</taxon>
        <taxon>Bacillales</taxon>
        <taxon>Bacillaceae</taxon>
        <taxon>Pseudobacillus</taxon>
    </lineage>
</organism>
<evidence type="ECO:0000313" key="2">
    <source>
        <dbReference type="Proteomes" id="UP000031982"/>
    </source>
</evidence>
<dbReference type="Proteomes" id="UP000031982">
    <property type="component" value="Unassembled WGS sequence"/>
</dbReference>
<reference evidence="1 2" key="1">
    <citation type="submission" date="2015-01" db="EMBL/GenBank/DDBJ databases">
        <title>Genome Assembly of Bacillus badius MTCC 1458.</title>
        <authorList>
            <person name="Verma A."/>
            <person name="Khatri I."/>
            <person name="Mual P."/>
            <person name="Subramanian S."/>
            <person name="Krishnamurthi S."/>
        </authorList>
    </citation>
    <scope>NUCLEOTIDE SEQUENCE [LARGE SCALE GENOMIC DNA]</scope>
    <source>
        <strain evidence="1 2">MTCC 1458</strain>
    </source>
</reference>
<accession>A0ABR5AP02</accession>
<keyword evidence="2" id="KW-1185">Reference proteome</keyword>
<sequence>MDFNDDNKREEHKEKLCMVKFLGDNYNSFLLWVSYGKSLKESI</sequence>
<protein>
    <submittedName>
        <fullName evidence="1">Uncharacterized protein</fullName>
    </submittedName>
</protein>
<gene>
    <name evidence="1" type="ORF">SD77_3500</name>
</gene>
<proteinExistence type="predicted"/>
<dbReference type="EMBL" id="JXLP01000034">
    <property type="protein sequence ID" value="KIL72500.1"/>
    <property type="molecule type" value="Genomic_DNA"/>
</dbReference>
<evidence type="ECO:0000313" key="1">
    <source>
        <dbReference type="EMBL" id="KIL72500.1"/>
    </source>
</evidence>
<comment type="caution">
    <text evidence="1">The sequence shown here is derived from an EMBL/GenBank/DDBJ whole genome shotgun (WGS) entry which is preliminary data.</text>
</comment>